<dbReference type="Pfam" id="PF08479">
    <property type="entry name" value="POTRA_2"/>
    <property type="match status" value="1"/>
</dbReference>
<evidence type="ECO:0000313" key="8">
    <source>
        <dbReference type="Proteomes" id="UP000245212"/>
    </source>
</evidence>
<dbReference type="InterPro" id="IPR005565">
    <property type="entry name" value="Hemolysn_activator_HlyB_C"/>
</dbReference>
<dbReference type="Pfam" id="PF03865">
    <property type="entry name" value="ShlB"/>
    <property type="match status" value="1"/>
</dbReference>
<reference evidence="8" key="1">
    <citation type="submission" date="2018-05" db="EMBL/GenBank/DDBJ databases">
        <authorList>
            <person name="Li Y."/>
        </authorList>
    </citation>
    <scope>NUCLEOTIDE SEQUENCE [LARGE SCALE GENOMIC DNA]</scope>
    <source>
        <strain evidence="8">3d-2-2</strain>
    </source>
</reference>
<proteinExistence type="predicted"/>
<gene>
    <name evidence="7" type="ORF">DD235_12795</name>
</gene>
<dbReference type="RefSeq" id="WP_109062546.1">
    <property type="nucleotide sequence ID" value="NZ_QETA01000005.1"/>
</dbReference>
<dbReference type="GO" id="GO:0008320">
    <property type="term" value="F:protein transmembrane transporter activity"/>
    <property type="evidence" value="ECO:0007669"/>
    <property type="project" value="TreeGrafter"/>
</dbReference>
<keyword evidence="1" id="KW-1134">Transmembrane beta strand</keyword>
<dbReference type="PANTHER" id="PTHR34597:SF6">
    <property type="entry name" value="BLR6126 PROTEIN"/>
    <property type="match status" value="1"/>
</dbReference>
<evidence type="ECO:0000256" key="4">
    <source>
        <dbReference type="SAM" id="MobiDB-lite"/>
    </source>
</evidence>
<organism evidence="7 8">
    <name type="scientific">Corticimicrobacter populi</name>
    <dbReference type="NCBI Taxonomy" id="2175229"/>
    <lineage>
        <taxon>Bacteria</taxon>
        <taxon>Pseudomonadati</taxon>
        <taxon>Pseudomonadota</taxon>
        <taxon>Betaproteobacteria</taxon>
        <taxon>Burkholderiales</taxon>
        <taxon>Alcaligenaceae</taxon>
        <taxon>Corticimicrobacter</taxon>
    </lineage>
</organism>
<dbReference type="Gene3D" id="3.10.20.310">
    <property type="entry name" value="membrane protein fhac"/>
    <property type="match status" value="1"/>
</dbReference>
<dbReference type="PANTHER" id="PTHR34597">
    <property type="entry name" value="SLR1661 PROTEIN"/>
    <property type="match status" value="1"/>
</dbReference>
<feature type="domain" description="Haemolysin activator HlyB C-terminal" evidence="5">
    <location>
        <begin position="227"/>
        <end position="523"/>
    </location>
</feature>
<dbReference type="InterPro" id="IPR013686">
    <property type="entry name" value="Polypept-transport_assoc_ShlB"/>
</dbReference>
<evidence type="ECO:0000259" key="5">
    <source>
        <dbReference type="Pfam" id="PF03865"/>
    </source>
</evidence>
<dbReference type="EMBL" id="QETA01000005">
    <property type="protein sequence ID" value="PWF22306.1"/>
    <property type="molecule type" value="Genomic_DNA"/>
</dbReference>
<comment type="caution">
    <text evidence="7">The sequence shown here is derived from an EMBL/GenBank/DDBJ whole genome shotgun (WGS) entry which is preliminary data.</text>
</comment>
<dbReference type="Proteomes" id="UP000245212">
    <property type="component" value="Unassembled WGS sequence"/>
</dbReference>
<feature type="compositionally biased region" description="Pro residues" evidence="4">
    <location>
        <begin position="41"/>
        <end position="53"/>
    </location>
</feature>
<feature type="region of interest" description="Disordered" evidence="4">
    <location>
        <begin position="26"/>
        <end position="55"/>
    </location>
</feature>
<accession>A0A2V1K2D3</accession>
<evidence type="ECO:0000259" key="6">
    <source>
        <dbReference type="Pfam" id="PF08479"/>
    </source>
</evidence>
<keyword evidence="3" id="KW-0998">Cell outer membrane</keyword>
<dbReference type="InterPro" id="IPR051544">
    <property type="entry name" value="TPS_OM_transporter"/>
</dbReference>
<keyword evidence="8" id="KW-1185">Reference proteome</keyword>
<evidence type="ECO:0000256" key="2">
    <source>
        <dbReference type="ARBA" id="ARBA00022692"/>
    </source>
</evidence>
<evidence type="ECO:0000256" key="1">
    <source>
        <dbReference type="ARBA" id="ARBA00022452"/>
    </source>
</evidence>
<dbReference type="GO" id="GO:0046819">
    <property type="term" value="P:protein secretion by the type V secretion system"/>
    <property type="evidence" value="ECO:0007669"/>
    <property type="project" value="TreeGrafter"/>
</dbReference>
<evidence type="ECO:0000256" key="3">
    <source>
        <dbReference type="ARBA" id="ARBA00023237"/>
    </source>
</evidence>
<protein>
    <submittedName>
        <fullName evidence="7">ShlB/FhaC/HecB family hemolysin secretion/activation protein</fullName>
    </submittedName>
</protein>
<name>A0A2V1K2D3_9BURK</name>
<feature type="domain" description="Polypeptide-transport-associated ShlB-type" evidence="6">
    <location>
        <begin position="65"/>
        <end position="140"/>
    </location>
</feature>
<dbReference type="AlphaFoldDB" id="A0A2V1K2D3"/>
<dbReference type="Gene3D" id="2.40.160.50">
    <property type="entry name" value="membrane protein fhac: a member of the omp85/tpsb transporter family"/>
    <property type="match status" value="1"/>
</dbReference>
<evidence type="ECO:0000313" key="7">
    <source>
        <dbReference type="EMBL" id="PWF22306.1"/>
    </source>
</evidence>
<dbReference type="GO" id="GO:0098046">
    <property type="term" value="C:type V protein secretion system complex"/>
    <property type="evidence" value="ECO:0007669"/>
    <property type="project" value="TreeGrafter"/>
</dbReference>
<keyword evidence="1" id="KW-0472">Membrane</keyword>
<sequence>MLASGWILLAMPTHQAQAAAPLRGNPLDGIEIPAPNELASQPPPAATQAPPPSQEGVQNLLAQRLTIRNFDVSGARTLPFAEISAILEPLAGRTVTVSELASEVNRITELYQQQGYLLSFAMLQQQDFADGLVKVTVVEGYIGEVLIQGEDNPAVDRLDTLAQALVDEKPLTRSTLERTLGLMRAVPGIRITPKLDMPRRASGATDLVLDVSHQAYALSGGVTNLGGNMQGIASINLNSLTPLGEQTRLTAAIPTASRSVRYYQGEITVPIGADGLALEVSGYHYKAEPEDAQLESLGYTRKIYNERLDVGLTYPLLLDNTRRLDLRAGFYGVQTLDDYTHESGRLWLEEKNRLRVARVELRYQGQSATQSHHLRLGMNQGFDAFGASKSLTSSAPGTLEPPAHDLDFKRYHMSAEQNWVLPAQFGLTLAGTAQYSNDILPSIEQISFGSWNYGLGYPQGELAGDKGYGIAATLRRRFVADLDYLKVVEPYLRLDHARAWYNAPAWRVLEPRRLASVALGMKLTDDRRYLLDINIAQPVGDRPIGRDDRRPRFNANYSLFYQ</sequence>
<keyword evidence="2" id="KW-0812">Transmembrane</keyword>